<gene>
    <name evidence="1" type="ORF">WFZ86_01570</name>
</gene>
<name>A0ABU9NIL2_9FLAO</name>
<comment type="caution">
    <text evidence="1">The sequence shown here is derived from an EMBL/GenBank/DDBJ whole genome shotgun (WGS) entry which is preliminary data.</text>
</comment>
<accession>A0ABU9NIL2</accession>
<proteinExistence type="predicted"/>
<keyword evidence="2" id="KW-1185">Reference proteome</keyword>
<dbReference type="Proteomes" id="UP001468798">
    <property type="component" value="Unassembled WGS sequence"/>
</dbReference>
<evidence type="ECO:0000313" key="2">
    <source>
        <dbReference type="Proteomes" id="UP001468798"/>
    </source>
</evidence>
<protein>
    <submittedName>
        <fullName evidence="1">Uncharacterized protein</fullName>
    </submittedName>
</protein>
<reference evidence="1 2" key="1">
    <citation type="submission" date="2024-03" db="EMBL/GenBank/DDBJ databases">
        <title>Two novel species of the genus Flavobacterium exhibiting potentially degradation of complex polysaccharides.</title>
        <authorList>
            <person name="Lian X."/>
        </authorList>
    </citation>
    <scope>NUCLEOTIDE SEQUENCE [LARGE SCALE GENOMIC DNA]</scope>
    <source>
        <strain evidence="1 2">N6</strain>
    </source>
</reference>
<sequence>MKTFEELKKEITLKIYIESELGTMYTQKEASILDKSIIRHFDSEVTPEFIPLYVHLYKEVQNWIESRPSINEFVFMPNLIEIGKDYIIRPFYVIFISNDRYIDGYEPIAPPANYYGMINNISYELSNELPEDYDEENYIYNEENIIHRIVRKSLLGCTAKTFYEDSLEKFIIVEPKISLTDLEEWKKIVESKE</sequence>
<evidence type="ECO:0000313" key="1">
    <source>
        <dbReference type="EMBL" id="MEM0575171.1"/>
    </source>
</evidence>
<dbReference type="RefSeq" id="WP_342690304.1">
    <property type="nucleotide sequence ID" value="NZ_JBCGDP010000001.1"/>
</dbReference>
<dbReference type="EMBL" id="JBCGDP010000001">
    <property type="protein sequence ID" value="MEM0575171.1"/>
    <property type="molecule type" value="Genomic_DNA"/>
</dbReference>
<organism evidence="1 2">
    <name type="scientific">Flavobacterium polysaccharolyticum</name>
    <dbReference type="NCBI Taxonomy" id="3133148"/>
    <lineage>
        <taxon>Bacteria</taxon>
        <taxon>Pseudomonadati</taxon>
        <taxon>Bacteroidota</taxon>
        <taxon>Flavobacteriia</taxon>
        <taxon>Flavobacteriales</taxon>
        <taxon>Flavobacteriaceae</taxon>
        <taxon>Flavobacterium</taxon>
    </lineage>
</organism>